<dbReference type="Proteomes" id="UP001597368">
    <property type="component" value="Unassembled WGS sequence"/>
</dbReference>
<accession>A0ABW4TED0</accession>
<name>A0ABW4TED0_9ACTN</name>
<proteinExistence type="predicted"/>
<reference evidence="2" key="1">
    <citation type="journal article" date="2019" name="Int. J. Syst. Evol. Microbiol.">
        <title>The Global Catalogue of Microorganisms (GCM) 10K type strain sequencing project: providing services to taxonomists for standard genome sequencing and annotation.</title>
        <authorList>
            <consortium name="The Broad Institute Genomics Platform"/>
            <consortium name="The Broad Institute Genome Sequencing Center for Infectious Disease"/>
            <person name="Wu L."/>
            <person name="Ma J."/>
        </authorList>
    </citation>
    <scope>NUCLEOTIDE SEQUENCE [LARGE SCALE GENOMIC DNA]</scope>
    <source>
        <strain evidence="2">ICMP 6774ER</strain>
    </source>
</reference>
<evidence type="ECO:0000313" key="2">
    <source>
        <dbReference type="Proteomes" id="UP001597368"/>
    </source>
</evidence>
<keyword evidence="2" id="KW-1185">Reference proteome</keyword>
<evidence type="ECO:0000313" key="1">
    <source>
        <dbReference type="EMBL" id="MFD1939342.1"/>
    </source>
</evidence>
<gene>
    <name evidence="1" type="ORF">ACFSKW_48560</name>
</gene>
<dbReference type="EMBL" id="JBHUFV010000082">
    <property type="protein sequence ID" value="MFD1939342.1"/>
    <property type="molecule type" value="Genomic_DNA"/>
</dbReference>
<organism evidence="1 2">
    <name type="scientific">Nonomuraea mangrovi</name>
    <dbReference type="NCBI Taxonomy" id="2316207"/>
    <lineage>
        <taxon>Bacteria</taxon>
        <taxon>Bacillati</taxon>
        <taxon>Actinomycetota</taxon>
        <taxon>Actinomycetes</taxon>
        <taxon>Streptosporangiales</taxon>
        <taxon>Streptosporangiaceae</taxon>
        <taxon>Nonomuraea</taxon>
    </lineage>
</organism>
<protein>
    <submittedName>
        <fullName evidence="1">Uncharacterized protein</fullName>
    </submittedName>
</protein>
<dbReference type="RefSeq" id="WP_379581534.1">
    <property type="nucleotide sequence ID" value="NZ_JBHUFV010000082.1"/>
</dbReference>
<comment type="caution">
    <text evidence="1">The sequence shown here is derived from an EMBL/GenBank/DDBJ whole genome shotgun (WGS) entry which is preliminary data.</text>
</comment>
<sequence>MLDLLTSPRDLYGIASDPARRPLNRAFFHRLYLDTDDTPRVGSDDPTDPIAPLLHVTRAGNARAAVSSLTPPLLVPRLPATALEEGCRVTPLGWS</sequence>